<organism evidence="1 2">
    <name type="scientific">Plantactinospora mayteni</name>
    <dbReference type="NCBI Taxonomy" id="566021"/>
    <lineage>
        <taxon>Bacteria</taxon>
        <taxon>Bacillati</taxon>
        <taxon>Actinomycetota</taxon>
        <taxon>Actinomycetes</taxon>
        <taxon>Micromonosporales</taxon>
        <taxon>Micromonosporaceae</taxon>
        <taxon>Plantactinospora</taxon>
    </lineage>
</organism>
<sequence length="181" mass="19110">MLVAHPRRADVTARLVELDPRNARVAAEAARAAGLDGVEVVVDDAAPVDRYADLVPADLVVVCGVFGNVTDEDVRRTVGYCAQLCATGGTVVWTRHRREPDLVPRICEWFAAEGFELGWLSAPEAGFGVGAHRFTGTPRPLDRGGRMFTFVGAPPADQRAGTASGCADGATGAGSWLVPPR</sequence>
<accession>A0ABQ4EM59</accession>
<dbReference type="Proteomes" id="UP000621500">
    <property type="component" value="Unassembled WGS sequence"/>
</dbReference>
<protein>
    <recommendedName>
        <fullName evidence="3">Class I SAM-dependent methyltransferase</fullName>
    </recommendedName>
</protein>
<comment type="caution">
    <text evidence="1">The sequence shown here is derived from an EMBL/GenBank/DDBJ whole genome shotgun (WGS) entry which is preliminary data.</text>
</comment>
<dbReference type="RefSeq" id="WP_239312080.1">
    <property type="nucleotide sequence ID" value="NZ_BAAAZQ010000032.1"/>
</dbReference>
<dbReference type="Gene3D" id="3.40.50.150">
    <property type="entry name" value="Vaccinia Virus protein VP39"/>
    <property type="match status" value="1"/>
</dbReference>
<evidence type="ECO:0008006" key="3">
    <source>
        <dbReference type="Google" id="ProtNLM"/>
    </source>
</evidence>
<name>A0ABQ4EM59_9ACTN</name>
<dbReference type="InterPro" id="IPR029063">
    <property type="entry name" value="SAM-dependent_MTases_sf"/>
</dbReference>
<dbReference type="EMBL" id="BONX01000010">
    <property type="protein sequence ID" value="GIG95371.1"/>
    <property type="molecule type" value="Genomic_DNA"/>
</dbReference>
<proteinExistence type="predicted"/>
<reference evidence="1 2" key="1">
    <citation type="submission" date="2021-01" db="EMBL/GenBank/DDBJ databases">
        <title>Whole genome shotgun sequence of Plantactinospora mayteni NBRC 109088.</title>
        <authorList>
            <person name="Komaki H."/>
            <person name="Tamura T."/>
        </authorList>
    </citation>
    <scope>NUCLEOTIDE SEQUENCE [LARGE SCALE GENOMIC DNA]</scope>
    <source>
        <strain evidence="1 2">NBRC 109088</strain>
    </source>
</reference>
<evidence type="ECO:0000313" key="2">
    <source>
        <dbReference type="Proteomes" id="UP000621500"/>
    </source>
</evidence>
<keyword evidence="2" id="KW-1185">Reference proteome</keyword>
<dbReference type="SUPFAM" id="SSF53335">
    <property type="entry name" value="S-adenosyl-L-methionine-dependent methyltransferases"/>
    <property type="match status" value="1"/>
</dbReference>
<gene>
    <name evidence="1" type="ORF">Pma05_19440</name>
</gene>
<evidence type="ECO:0000313" key="1">
    <source>
        <dbReference type="EMBL" id="GIG95371.1"/>
    </source>
</evidence>